<proteinExistence type="predicted"/>
<name>Q9F7S9_PRB01</name>
<protein>
    <submittedName>
        <fullName evidence="2">Predicted secreted protein</fullName>
    </submittedName>
</protein>
<feature type="domain" description="DUF5916" evidence="1">
    <location>
        <begin position="218"/>
        <end position="326"/>
    </location>
</feature>
<dbReference type="AlphaFoldDB" id="Q9F7S9"/>
<dbReference type="Pfam" id="PF19313">
    <property type="entry name" value="DUF5916"/>
    <property type="match status" value="2"/>
</dbReference>
<evidence type="ECO:0000259" key="1">
    <source>
        <dbReference type="Pfam" id="PF19313"/>
    </source>
</evidence>
<organism evidence="2">
    <name type="scientific">Gamma-proteobacterium EBAC31A08</name>
    <dbReference type="NCBI Taxonomy" id="133804"/>
    <lineage>
        <taxon>Bacteria</taxon>
        <taxon>Pseudomonadati</taxon>
        <taxon>Pseudomonadota</taxon>
        <taxon>Gammaproteobacteria</taxon>
        <taxon>environmental samples</taxon>
    </lineage>
</organism>
<dbReference type="Gene3D" id="2.60.40.1190">
    <property type="match status" value="1"/>
</dbReference>
<dbReference type="InterPro" id="IPR045670">
    <property type="entry name" value="DUF5916"/>
</dbReference>
<feature type="domain" description="DUF5916" evidence="1">
    <location>
        <begin position="417"/>
        <end position="758"/>
    </location>
</feature>
<dbReference type="SUPFAM" id="SSF49344">
    <property type="entry name" value="CBD9-like"/>
    <property type="match status" value="1"/>
</dbReference>
<accession>Q9F7S9</accession>
<reference evidence="2" key="2">
    <citation type="submission" date="2003-08" db="EMBL/GenBank/DDBJ databases">
        <authorList>
            <person name="Beja O."/>
            <person name="Aravind L."/>
            <person name="Koonin E.V."/>
            <person name="Suzuki M.T."/>
            <person name="Hadd A."/>
            <person name="Nguyen L.P."/>
            <person name="Jovanovich S.B."/>
            <person name="Gates C.M."/>
            <person name="Feldman R.A."/>
            <person name="DeLong E.F."/>
        </authorList>
    </citation>
    <scope>NUCLEOTIDE SEQUENCE</scope>
</reference>
<sequence>MKITLASLSLLLTSVLIWSNSIVIDGSLDEPEWNNAFEITDFYETSPFTLKKNELLTTALIFSNKDGIYVGFKNFQSNDSMFSRKTLRDQINSLSDKNSINIDFDGDGNKAFILAINLGNSLFDAIKTQAGDFKTDWDGDWIAKTQKFDGYWVSEFFIPWDVTLMKQPDGDIRKINYTALRYSAENESWVSSAGTMASRNDYFQELDSLEIQNYTKSKLTFFPYISSNKNSVTNQEGSDIGAEIFYSTGKGRQINLAINPDFGQAESDDVVINFSAQETFYSEKRAFFNENQSLFDISNYDRYSVINTRRIGAAPSYNCSEESNEEGCEAAKKNYSDIDFALRLTQKSNNNEFGVFVASEADEAFSVGRDYYALRSRTKLGNKTLGFMVTNVENEMTGESSTVNVIDYINIRSKKLITYSDLLASEKDGKNGLGYRTQFTYLPNKLSNISGSLLYFEDDFELNDFGYLQRRDWIHAGIGGNRKINEFDNSSILKQIDYGIDLNYDADTAGNSNPIGIDQKNSFSFKDNSKFQLDFNFRSSGKNTTITRKNEAYPFIKSKRRIGITADFEAKNYSFWTYDWRVSFFKGEKDNRWDSNGYGRKFYKIAGSIFPNDNLRINAQYRIRKENEWLIWQDNNNLASYDSRQDTLSFDLNWFKNNKHEIRLKSQFVALKAKNPISIFSDANGYLYKGNNIVNEFNTGVASFQIRYKYELAPLSYLFLVYSKGGRIYDEEDDRSQSELFKEPWENPSDELFSIKFRLKY</sequence>
<reference evidence="2" key="1">
    <citation type="journal article" date="2000" name="Science">
        <title>Bacterial rhodopsin: evidence for a new type of phototrophy in the sea.</title>
        <authorList>
            <person name="Beja O."/>
            <person name="Aravind L."/>
            <person name="Koonin E.V."/>
            <person name="Suzuki M.T."/>
            <person name="Hadd A."/>
            <person name="Nguyen L.P."/>
            <person name="Jovanovich S.B."/>
            <person name="Gates C.M."/>
            <person name="Feldman R.A."/>
            <person name="Spudich J.L."/>
            <person name="Spudich E.N."/>
            <person name="DeLong E.F."/>
        </authorList>
    </citation>
    <scope>NUCLEOTIDE SEQUENCE</scope>
</reference>
<dbReference type="EMBL" id="AF279106">
    <property type="protein sequence ID" value="AAG10440.1"/>
    <property type="molecule type" value="Genomic_DNA"/>
</dbReference>
<evidence type="ECO:0000313" key="2">
    <source>
        <dbReference type="EMBL" id="AAG10440.1"/>
    </source>
</evidence>